<evidence type="ECO:0000259" key="1">
    <source>
        <dbReference type="PROSITE" id="PS50878"/>
    </source>
</evidence>
<dbReference type="Pfam" id="PF08388">
    <property type="entry name" value="GIIM"/>
    <property type="match status" value="1"/>
</dbReference>
<name>A0A9X7W1W1_9BACL</name>
<proteinExistence type="predicted"/>
<dbReference type="Proteomes" id="UP000663505">
    <property type="component" value="Chromosome"/>
</dbReference>
<organism evidence="2 3">
    <name type="scientific">Alicyclobacillus mengziensis</name>
    <dbReference type="NCBI Taxonomy" id="2931921"/>
    <lineage>
        <taxon>Bacteria</taxon>
        <taxon>Bacillati</taxon>
        <taxon>Bacillota</taxon>
        <taxon>Bacilli</taxon>
        <taxon>Bacillales</taxon>
        <taxon>Alicyclobacillaceae</taxon>
        <taxon>Alicyclobacillus</taxon>
    </lineage>
</organism>
<accession>A0A9X7W1W1</accession>
<dbReference type="InterPro" id="IPR043502">
    <property type="entry name" value="DNA/RNA_pol_sf"/>
</dbReference>
<dbReference type="CDD" id="cd01651">
    <property type="entry name" value="RT_G2_intron"/>
    <property type="match status" value="1"/>
</dbReference>
<keyword evidence="3" id="KW-1185">Reference proteome</keyword>
<dbReference type="SUPFAM" id="SSF56672">
    <property type="entry name" value="DNA/RNA polymerases"/>
    <property type="match status" value="1"/>
</dbReference>
<dbReference type="Pfam" id="PF00078">
    <property type="entry name" value="RVT_1"/>
    <property type="match status" value="1"/>
</dbReference>
<sequence>MAMEPEWDIQFSPNTYGFRPNRSTWDAISQVFQILCKQNSAQWVIEGDIKGYFDHVNHAKLLAKLAPEDRVFVRRMLKSSIVDPEMGLIPSTRGTPQGGLLSPLLAVVALHGMEEELRLKAWEMRFGRKIKDILDSNKSAKTSKVIRLLNPVIRGWGNYYSTQVSKKAFAYCDHRINQMLWEWARRRHPNKGAKWVYKRYFPPRGNRHWVLSDKQQTLATMADVRIIRHIKIQGHRSPHRPSDHEYFEDRREQLTLKRLNGFQKSVVRKTNGRCPLCDCKISAEHLRRWQTNGDNNILFVRMIPE</sequence>
<dbReference type="InterPro" id="IPR013597">
    <property type="entry name" value="Mat_intron_G2"/>
</dbReference>
<dbReference type="AlphaFoldDB" id="A0A9X7W1W1"/>
<reference evidence="2 3" key="1">
    <citation type="submission" date="2021-02" db="EMBL/GenBank/DDBJ databases">
        <title>Alicyclobacillus curvatus sp. nov. and Alicyclobacillus mengziensis sp. nov., two acidophilic bacteria isolated from acid mine drainage.</title>
        <authorList>
            <person name="Huang Y."/>
        </authorList>
    </citation>
    <scope>NUCLEOTIDE SEQUENCE [LARGE SCALE GENOMIC DNA]</scope>
    <source>
        <strain evidence="2 3">S30H14</strain>
    </source>
</reference>
<dbReference type="EMBL" id="CP071182">
    <property type="protein sequence ID" value="QSO49211.1"/>
    <property type="molecule type" value="Genomic_DNA"/>
</dbReference>
<evidence type="ECO:0000313" key="2">
    <source>
        <dbReference type="EMBL" id="QSO49211.1"/>
    </source>
</evidence>
<evidence type="ECO:0000313" key="3">
    <source>
        <dbReference type="Proteomes" id="UP000663505"/>
    </source>
</evidence>
<dbReference type="PANTHER" id="PTHR34047">
    <property type="entry name" value="NUCLEAR INTRON MATURASE 1, MITOCHONDRIAL-RELATED"/>
    <property type="match status" value="1"/>
</dbReference>
<dbReference type="KEGG" id="afx:JZ786_09985"/>
<dbReference type="InterPro" id="IPR051083">
    <property type="entry name" value="GrpII_Intron_Splice-Mob/Def"/>
</dbReference>
<dbReference type="PROSITE" id="PS50878">
    <property type="entry name" value="RT_POL"/>
    <property type="match status" value="1"/>
</dbReference>
<protein>
    <recommendedName>
        <fullName evidence="1">Reverse transcriptase domain-containing protein</fullName>
    </recommendedName>
</protein>
<gene>
    <name evidence="2" type="ORF">JZ786_09985</name>
</gene>
<dbReference type="PANTHER" id="PTHR34047:SF10">
    <property type="entry name" value="GROUP II INTRON-ASSOCIATED OPEN READING FRAME"/>
    <property type="match status" value="1"/>
</dbReference>
<feature type="domain" description="Reverse transcriptase" evidence="1">
    <location>
        <begin position="1"/>
        <end position="200"/>
    </location>
</feature>
<dbReference type="InterPro" id="IPR000477">
    <property type="entry name" value="RT_dom"/>
</dbReference>